<accession>A0ACC3ZHH4</accession>
<organism evidence="1 2">
    <name type="scientific">Colletotrichum truncatum</name>
    <name type="common">Anthracnose fungus</name>
    <name type="synonym">Colletotrichum capsici</name>
    <dbReference type="NCBI Taxonomy" id="5467"/>
    <lineage>
        <taxon>Eukaryota</taxon>
        <taxon>Fungi</taxon>
        <taxon>Dikarya</taxon>
        <taxon>Ascomycota</taxon>
        <taxon>Pezizomycotina</taxon>
        <taxon>Sordariomycetes</taxon>
        <taxon>Hypocreomycetidae</taxon>
        <taxon>Glomerellales</taxon>
        <taxon>Glomerellaceae</taxon>
        <taxon>Colletotrichum</taxon>
        <taxon>Colletotrichum truncatum species complex</taxon>
    </lineage>
</organism>
<keyword evidence="2" id="KW-1185">Reference proteome</keyword>
<protein>
    <submittedName>
        <fullName evidence="1">Uncharacterized protein</fullName>
    </submittedName>
</protein>
<gene>
    <name evidence="1" type="ORF">CTRU02_201494</name>
</gene>
<dbReference type="Proteomes" id="UP000805649">
    <property type="component" value="Unassembled WGS sequence"/>
</dbReference>
<name>A0ACC3ZHH4_COLTU</name>
<proteinExistence type="predicted"/>
<sequence>MTRTADFRAVVVPTTLTITPTLNIITTPLTSFSKTTTPTGLLPLTLSHRVPAATTVTIHVTPTPSHYSPTPAAPAKRPAVYGDLTAAYIILLFIPVIVVFLAALTVHLESRRKVHDEEIEMQPYHKFWFPWRELDEGEESNEVSGPVDRNGVPFSFTNPRIPHSTIWPPSSWDYDDGKKAGCGTPAWGRRHAFSQVRLYPSTLPPRRPKPEDASSGTQLSEGERRFVAGRGGEERVVVKQTVETTGESSRAREQDADVVDQIYGRTGSRRNETQSAEASLSQPEASKAAPASGGGVSNPNTLPTNVDPSPSWDEGIPSYYNNGQSPKVNIYELNSSSDDEEEERATTAAASGPRARGARRAGKQPAKP</sequence>
<comment type="caution">
    <text evidence="1">The sequence shown here is derived from an EMBL/GenBank/DDBJ whole genome shotgun (WGS) entry which is preliminary data.</text>
</comment>
<dbReference type="EMBL" id="VUJX02000001">
    <property type="protein sequence ID" value="KAL0943607.1"/>
    <property type="molecule type" value="Genomic_DNA"/>
</dbReference>
<evidence type="ECO:0000313" key="1">
    <source>
        <dbReference type="EMBL" id="KAL0943607.1"/>
    </source>
</evidence>
<reference evidence="1 2" key="1">
    <citation type="journal article" date="2020" name="Phytopathology">
        <title>Genome Sequence Resources of Colletotrichum truncatum, C. plurivorum, C. musicola, and C. sojae: Four Species Pathogenic to Soybean (Glycine max).</title>
        <authorList>
            <person name="Rogerio F."/>
            <person name="Boufleur T.R."/>
            <person name="Ciampi-Guillardi M."/>
            <person name="Sukno S.A."/>
            <person name="Thon M.R."/>
            <person name="Massola Junior N.S."/>
            <person name="Baroncelli R."/>
        </authorList>
    </citation>
    <scope>NUCLEOTIDE SEQUENCE [LARGE SCALE GENOMIC DNA]</scope>
    <source>
        <strain evidence="1 2">CMES1059</strain>
    </source>
</reference>
<evidence type="ECO:0000313" key="2">
    <source>
        <dbReference type="Proteomes" id="UP000805649"/>
    </source>
</evidence>